<reference evidence="2 3" key="1">
    <citation type="submission" date="2007-08" db="EMBL/GenBank/DDBJ databases">
        <title>Complete sequence of Roseiflexus castenholzii DSM 13941.</title>
        <authorList>
            <consortium name="US DOE Joint Genome Institute"/>
            <person name="Copeland A."/>
            <person name="Lucas S."/>
            <person name="Lapidus A."/>
            <person name="Barry K."/>
            <person name="Glavina del Rio T."/>
            <person name="Dalin E."/>
            <person name="Tice H."/>
            <person name="Pitluck S."/>
            <person name="Thompson L.S."/>
            <person name="Brettin T."/>
            <person name="Bruce D."/>
            <person name="Detter J.C."/>
            <person name="Han C."/>
            <person name="Tapia R."/>
            <person name="Schmutz J."/>
            <person name="Larimer F."/>
            <person name="Land M."/>
            <person name="Hauser L."/>
            <person name="Kyrpides N."/>
            <person name="Mikhailova N."/>
            <person name="Bryant D.A."/>
            <person name="Hanada S."/>
            <person name="Tsukatani Y."/>
            <person name="Richardson P."/>
        </authorList>
    </citation>
    <scope>NUCLEOTIDE SEQUENCE [LARGE SCALE GENOMIC DNA]</scope>
    <source>
        <strain evidence="3">DSM 13941 / HLO8</strain>
    </source>
</reference>
<gene>
    <name evidence="2" type="ordered locus">Rcas_3976</name>
</gene>
<keyword evidence="3" id="KW-1185">Reference proteome</keyword>
<proteinExistence type="predicted"/>
<evidence type="ECO:0000256" key="1">
    <source>
        <dbReference type="SAM" id="MobiDB-lite"/>
    </source>
</evidence>
<dbReference type="EMBL" id="CP000804">
    <property type="protein sequence ID" value="ABU60009.1"/>
    <property type="molecule type" value="Genomic_DNA"/>
</dbReference>
<sequence>MRRFDVGRTVRSERANASGDSLSRSAATVTRRRLANAASPVERNLTISQLRLLQFVQDSSGTMLRGMLPKFALLPVRKQQADSKSNPIDLSVWSDG</sequence>
<organism evidence="2 3">
    <name type="scientific">Roseiflexus castenholzii (strain DSM 13941 / HLO8)</name>
    <dbReference type="NCBI Taxonomy" id="383372"/>
    <lineage>
        <taxon>Bacteria</taxon>
        <taxon>Bacillati</taxon>
        <taxon>Chloroflexota</taxon>
        <taxon>Chloroflexia</taxon>
        <taxon>Chloroflexales</taxon>
        <taxon>Roseiflexineae</taxon>
        <taxon>Roseiflexaceae</taxon>
        <taxon>Roseiflexus</taxon>
    </lineage>
</organism>
<name>A7NR13_ROSCS</name>
<evidence type="ECO:0000313" key="2">
    <source>
        <dbReference type="EMBL" id="ABU60009.1"/>
    </source>
</evidence>
<dbReference type="STRING" id="383372.Rcas_3976"/>
<dbReference type="HOGENOM" id="CLU_2357934_0_0_0"/>
<dbReference type="AlphaFoldDB" id="A7NR13"/>
<feature type="compositionally biased region" description="Basic and acidic residues" evidence="1">
    <location>
        <begin position="1"/>
        <end position="14"/>
    </location>
</feature>
<accession>A7NR13</accession>
<dbReference type="Proteomes" id="UP000000263">
    <property type="component" value="Chromosome"/>
</dbReference>
<dbReference type="RefSeq" id="WP_012122432.1">
    <property type="nucleotide sequence ID" value="NC_009767.1"/>
</dbReference>
<dbReference type="KEGG" id="rca:Rcas_3976"/>
<feature type="region of interest" description="Disordered" evidence="1">
    <location>
        <begin position="1"/>
        <end position="24"/>
    </location>
</feature>
<evidence type="ECO:0000313" key="3">
    <source>
        <dbReference type="Proteomes" id="UP000000263"/>
    </source>
</evidence>
<protein>
    <submittedName>
        <fullName evidence="2">Uncharacterized protein</fullName>
    </submittedName>
</protein>